<feature type="transmembrane region" description="Helical" evidence="9">
    <location>
        <begin position="182"/>
        <end position="204"/>
    </location>
</feature>
<dbReference type="UniPathway" id="UPA00196"/>
<dbReference type="OrthoDB" id="549017at2759"/>
<gene>
    <name evidence="10" type="ORF">BN9_047720</name>
</gene>
<dbReference type="Pfam" id="PF06728">
    <property type="entry name" value="PIG-U"/>
    <property type="match status" value="1"/>
</dbReference>
<dbReference type="Proteomes" id="UP000053237">
    <property type="component" value="Unassembled WGS sequence"/>
</dbReference>
<keyword evidence="4" id="KW-0337">GPI-anchor biosynthesis</keyword>
<evidence type="ECO:0000256" key="5">
    <source>
        <dbReference type="ARBA" id="ARBA00022692"/>
    </source>
</evidence>
<protein>
    <recommendedName>
        <fullName evidence="12">GPI transamidase subunit PIG-U</fullName>
    </recommendedName>
</protein>
<dbReference type="AlphaFoldDB" id="A0A024GB55"/>
<dbReference type="PANTHER" id="PTHR13121">
    <property type="entry name" value="GPI TRANSAMIDASE COMPONENT PIG-U"/>
    <property type="match status" value="1"/>
</dbReference>
<comment type="pathway">
    <text evidence="2">Glycolipid biosynthesis; glycosylphosphatidylinositol-anchor biosynthesis.</text>
</comment>
<evidence type="ECO:0000313" key="11">
    <source>
        <dbReference type="Proteomes" id="UP000053237"/>
    </source>
</evidence>
<dbReference type="InParanoid" id="A0A024GB55"/>
<feature type="transmembrane region" description="Helical" evidence="9">
    <location>
        <begin position="281"/>
        <end position="300"/>
    </location>
</feature>
<feature type="transmembrane region" description="Helical" evidence="9">
    <location>
        <begin position="312"/>
        <end position="331"/>
    </location>
</feature>
<keyword evidence="5 9" id="KW-0812">Transmembrane</keyword>
<name>A0A024GB55_9STRA</name>
<dbReference type="EMBL" id="CAIX01000059">
    <property type="protein sequence ID" value="CCI43988.1"/>
    <property type="molecule type" value="Genomic_DNA"/>
</dbReference>
<dbReference type="STRING" id="65357.A0A024GB55"/>
<evidence type="ECO:0000313" key="10">
    <source>
        <dbReference type="EMBL" id="CCI43988.1"/>
    </source>
</evidence>
<dbReference type="GO" id="GO:0042765">
    <property type="term" value="C:GPI-anchor transamidase complex"/>
    <property type="evidence" value="ECO:0007669"/>
    <property type="project" value="InterPro"/>
</dbReference>
<evidence type="ECO:0000256" key="4">
    <source>
        <dbReference type="ARBA" id="ARBA00022502"/>
    </source>
</evidence>
<feature type="transmembrane region" description="Helical" evidence="9">
    <location>
        <begin position="6"/>
        <end position="22"/>
    </location>
</feature>
<dbReference type="GO" id="GO:0006506">
    <property type="term" value="P:GPI anchor biosynthetic process"/>
    <property type="evidence" value="ECO:0007669"/>
    <property type="project" value="UniProtKB-UniPathway"/>
</dbReference>
<dbReference type="GO" id="GO:0016255">
    <property type="term" value="P:attachment of GPI anchor to protein"/>
    <property type="evidence" value="ECO:0007669"/>
    <property type="project" value="InterPro"/>
</dbReference>
<feature type="transmembrane region" description="Helical" evidence="9">
    <location>
        <begin position="150"/>
        <end position="170"/>
    </location>
</feature>
<evidence type="ECO:0008006" key="12">
    <source>
        <dbReference type="Google" id="ProtNLM"/>
    </source>
</evidence>
<organism evidence="10 11">
    <name type="scientific">Albugo candida</name>
    <dbReference type="NCBI Taxonomy" id="65357"/>
    <lineage>
        <taxon>Eukaryota</taxon>
        <taxon>Sar</taxon>
        <taxon>Stramenopiles</taxon>
        <taxon>Oomycota</taxon>
        <taxon>Peronosporomycetes</taxon>
        <taxon>Albuginales</taxon>
        <taxon>Albuginaceae</taxon>
        <taxon>Albugo</taxon>
    </lineage>
</organism>
<reference evidence="10 11" key="1">
    <citation type="submission" date="2012-05" db="EMBL/GenBank/DDBJ databases">
        <title>Recombination and specialization in a pathogen metapopulation.</title>
        <authorList>
            <person name="Gardiner A."/>
            <person name="Kemen E."/>
            <person name="Schultz-Larsen T."/>
            <person name="MacLean D."/>
            <person name="Van Oosterhout C."/>
            <person name="Jones J.D.G."/>
        </authorList>
    </citation>
    <scope>NUCLEOTIDE SEQUENCE [LARGE SCALE GENOMIC DNA]</scope>
    <source>
        <strain evidence="10 11">Ac Nc2</strain>
    </source>
</reference>
<comment type="caution">
    <text evidence="10">The sequence shown here is derived from an EMBL/GenBank/DDBJ whole genome shotgun (WGS) entry which is preliminary data.</text>
</comment>
<evidence type="ECO:0000256" key="9">
    <source>
        <dbReference type="SAM" id="Phobius"/>
    </source>
</evidence>
<evidence type="ECO:0000256" key="3">
    <source>
        <dbReference type="ARBA" id="ARBA00010026"/>
    </source>
</evidence>
<comment type="subcellular location">
    <subcellularLocation>
        <location evidence="1">Endoplasmic reticulum membrane</location>
        <topology evidence="1">Multi-pass membrane protein</topology>
    </subcellularLocation>
</comment>
<keyword evidence="8 9" id="KW-0472">Membrane</keyword>
<evidence type="ECO:0000256" key="8">
    <source>
        <dbReference type="ARBA" id="ARBA00023136"/>
    </source>
</evidence>
<proteinExistence type="inferred from homology"/>
<feature type="transmembrane region" description="Helical" evidence="9">
    <location>
        <begin position="210"/>
        <end position="231"/>
    </location>
</feature>
<feature type="transmembrane region" description="Helical" evidence="9">
    <location>
        <begin position="81"/>
        <end position="99"/>
    </location>
</feature>
<dbReference type="InterPro" id="IPR009600">
    <property type="entry name" value="PIG-U"/>
</dbReference>
<keyword evidence="11" id="KW-1185">Reference proteome</keyword>
<evidence type="ECO:0000256" key="2">
    <source>
        <dbReference type="ARBA" id="ARBA00004687"/>
    </source>
</evidence>
<keyword evidence="7 9" id="KW-1133">Transmembrane helix</keyword>
<comment type="similarity">
    <text evidence="3">Belongs to the PIGU family.</text>
</comment>
<keyword evidence="6" id="KW-0256">Endoplasmic reticulum</keyword>
<sequence>MTYYIIVITFILLDLMVAIHLAKLTRWIHQFGEESKVPTFNNEAIWLEKDFPLSPLFKPVVLPTTVAAIYLLNPYTVASCVAMSTVSVTHAVIISSFVFATKKAIWTTSILLAVATYLSLYSVVLIIPLALHLEMVPIQMEATSDRKLVILRKLVLGFMVSVAVLLFLSYRLTQSWTFIEKTYGWIATYSDLTPNVGIFWYFFIEVFDRFVPYFLLLLHAHPLIYVVPLYLRLCHRPQSYACTLLGIMTLFQAYPTLGDCGFYLSFTMMHPKTVMNVKHRFVYLLGLSAATCVLPIMWHLWLYPASGNANFYYSQTLVYQVFVAQIIVAFVHSTMERDKRIQQFCKVKIEKSD</sequence>
<evidence type="ECO:0000256" key="1">
    <source>
        <dbReference type="ARBA" id="ARBA00004477"/>
    </source>
</evidence>
<dbReference type="PANTHER" id="PTHR13121:SF0">
    <property type="entry name" value="PHOSPHATIDYLINOSITOL GLYCAN ANCHOR BIOSYNTHESIS CLASS U PROTEIN"/>
    <property type="match status" value="1"/>
</dbReference>
<accession>A0A024GB55</accession>
<feature type="transmembrane region" description="Helical" evidence="9">
    <location>
        <begin position="111"/>
        <end position="130"/>
    </location>
</feature>
<evidence type="ECO:0000256" key="7">
    <source>
        <dbReference type="ARBA" id="ARBA00022989"/>
    </source>
</evidence>
<evidence type="ECO:0000256" key="6">
    <source>
        <dbReference type="ARBA" id="ARBA00022824"/>
    </source>
</evidence>